<dbReference type="AlphaFoldDB" id="A0A1J1HZ01"/>
<protein>
    <submittedName>
        <fullName evidence="1">CLUMA_CG006868, isoform A</fullName>
    </submittedName>
</protein>
<evidence type="ECO:0000313" key="2">
    <source>
        <dbReference type="Proteomes" id="UP000183832"/>
    </source>
</evidence>
<dbReference type="EMBL" id="CVRI01000037">
    <property type="protein sequence ID" value="CRK93327.1"/>
    <property type="molecule type" value="Genomic_DNA"/>
</dbReference>
<reference evidence="1 2" key="1">
    <citation type="submission" date="2015-04" db="EMBL/GenBank/DDBJ databases">
        <authorList>
            <person name="Syromyatnikov M.Y."/>
            <person name="Popov V.N."/>
        </authorList>
    </citation>
    <scope>NUCLEOTIDE SEQUENCE [LARGE SCALE GENOMIC DNA]</scope>
</reference>
<sequence>MPNKAPSHMMMNLNEKNGQILQHYVKCFNPFSFFYGNALKSEISECVNVSSQCFPMFHGKLKHSNKDFSMLFMKARFTRHKHSNTCFIVIVWIRNIPLPTPKLSL</sequence>
<proteinExistence type="predicted"/>
<name>A0A1J1HZ01_9DIPT</name>
<keyword evidence="2" id="KW-1185">Reference proteome</keyword>
<organism evidence="1 2">
    <name type="scientific">Clunio marinus</name>
    <dbReference type="NCBI Taxonomy" id="568069"/>
    <lineage>
        <taxon>Eukaryota</taxon>
        <taxon>Metazoa</taxon>
        <taxon>Ecdysozoa</taxon>
        <taxon>Arthropoda</taxon>
        <taxon>Hexapoda</taxon>
        <taxon>Insecta</taxon>
        <taxon>Pterygota</taxon>
        <taxon>Neoptera</taxon>
        <taxon>Endopterygota</taxon>
        <taxon>Diptera</taxon>
        <taxon>Nematocera</taxon>
        <taxon>Chironomoidea</taxon>
        <taxon>Chironomidae</taxon>
        <taxon>Clunio</taxon>
    </lineage>
</organism>
<gene>
    <name evidence="1" type="ORF">CLUMA_CG006868</name>
</gene>
<dbReference type="Proteomes" id="UP000183832">
    <property type="component" value="Unassembled WGS sequence"/>
</dbReference>
<accession>A0A1J1HZ01</accession>
<evidence type="ECO:0000313" key="1">
    <source>
        <dbReference type="EMBL" id="CRK93327.1"/>
    </source>
</evidence>